<accession>A0ABX2J0D9</accession>
<dbReference type="Proteomes" id="UP000777935">
    <property type="component" value="Unassembled WGS sequence"/>
</dbReference>
<dbReference type="RefSeq" id="WP_174139738.1">
    <property type="nucleotide sequence ID" value="NZ_JABUFE010000014.1"/>
</dbReference>
<comment type="caution">
    <text evidence="1">The sequence shown here is derived from an EMBL/GenBank/DDBJ whole genome shotgun (WGS) entry which is preliminary data.</text>
</comment>
<keyword evidence="2" id="KW-1185">Reference proteome</keyword>
<reference evidence="1 2" key="1">
    <citation type="submission" date="2020-06" db="EMBL/GenBank/DDBJ databases">
        <title>Sulfitobacter algicola sp. nov., isolated from green algae.</title>
        <authorList>
            <person name="Wang C."/>
        </authorList>
    </citation>
    <scope>NUCLEOTIDE SEQUENCE [LARGE SCALE GENOMIC DNA]</scope>
    <source>
        <strain evidence="1 2">1151</strain>
    </source>
</reference>
<name>A0ABX2J0D9_9RHOB</name>
<proteinExistence type="predicted"/>
<gene>
    <name evidence="1" type="ORF">HRQ87_17500</name>
</gene>
<evidence type="ECO:0000313" key="1">
    <source>
        <dbReference type="EMBL" id="NSX56586.1"/>
    </source>
</evidence>
<organism evidence="1 2">
    <name type="scientific">Parasulfitobacter algicola</name>
    <dbReference type="NCBI Taxonomy" id="2614809"/>
    <lineage>
        <taxon>Bacteria</taxon>
        <taxon>Pseudomonadati</taxon>
        <taxon>Pseudomonadota</taxon>
        <taxon>Alphaproteobacteria</taxon>
        <taxon>Rhodobacterales</taxon>
        <taxon>Roseobacteraceae</taxon>
        <taxon>Parasulfitobacter</taxon>
    </lineage>
</organism>
<sequence>MIKSIDSEFAPKSIVEIGPGDTIGIGIATLITGAETYTGLDAQQYAKPEEASKNVDALVKLFEERTPIPNKPPFEKVKPYLENYDFPDFLNTDLICLTSALVGQI</sequence>
<evidence type="ECO:0000313" key="2">
    <source>
        <dbReference type="Proteomes" id="UP000777935"/>
    </source>
</evidence>
<dbReference type="EMBL" id="JABUFE010000014">
    <property type="protein sequence ID" value="NSX56586.1"/>
    <property type="molecule type" value="Genomic_DNA"/>
</dbReference>
<protein>
    <submittedName>
        <fullName evidence="1">Uncharacterized protein</fullName>
    </submittedName>
</protein>